<name>L2FAI1_COLFN</name>
<protein>
    <submittedName>
        <fullName evidence="2">Uncharacterized protein</fullName>
    </submittedName>
</protein>
<dbReference type="EMBL" id="KB021401">
    <property type="protein sequence ID" value="ELA23359.1"/>
    <property type="molecule type" value="Genomic_DNA"/>
</dbReference>
<feature type="region of interest" description="Disordered" evidence="1">
    <location>
        <begin position="103"/>
        <end position="126"/>
    </location>
</feature>
<proteinExistence type="predicted"/>
<dbReference type="AlphaFoldDB" id="L2FAI1"/>
<gene>
    <name evidence="2" type="ORF">CGGC5_14878</name>
</gene>
<accession>L2FAI1</accession>
<sequence>MQAPRGLWVRHWADIADDNCPVCLIKAGMTNPGGGQFPGDPDFWPKSLIDLILNTQDDGQRPRPLVLRYVLQWCRVFRRIEELKICRLCWSLHVDMAALMDYDTPSDTPSNEMNDDEEAQPINPLL</sequence>
<evidence type="ECO:0000313" key="2">
    <source>
        <dbReference type="EMBL" id="ELA23359.1"/>
    </source>
</evidence>
<organism evidence="2">
    <name type="scientific">Colletotrichum fructicola (strain Nara gc5)</name>
    <name type="common">Anthracnose fungus</name>
    <name type="synonym">Colletotrichum gloeosporioides (strain Nara gc5)</name>
    <dbReference type="NCBI Taxonomy" id="1213859"/>
    <lineage>
        <taxon>Eukaryota</taxon>
        <taxon>Fungi</taxon>
        <taxon>Dikarya</taxon>
        <taxon>Ascomycota</taxon>
        <taxon>Pezizomycotina</taxon>
        <taxon>Sordariomycetes</taxon>
        <taxon>Hypocreomycetidae</taxon>
        <taxon>Glomerellales</taxon>
        <taxon>Glomerellaceae</taxon>
        <taxon>Colletotrichum</taxon>
        <taxon>Colletotrichum gloeosporioides species complex</taxon>
    </lineage>
</organism>
<dbReference type="HOGENOM" id="CLU_1981483_0_0_1"/>
<reference evidence="2" key="1">
    <citation type="submission" date="2012-08" db="EMBL/GenBank/DDBJ databases">
        <title>Genome analysis of Colletotrichum orbiculare and Colletotrichum fructicola.</title>
        <authorList>
            <person name="Gan P.H.P."/>
            <person name="Ikeda K."/>
            <person name="Irieda H."/>
            <person name="Narusaka M."/>
            <person name="O'Connell R.J."/>
            <person name="Narusaka Y."/>
            <person name="Takano Y."/>
            <person name="Kubo Y."/>
            <person name="Shirasu K."/>
        </authorList>
    </citation>
    <scope>NUCLEOTIDE SEQUENCE</scope>
    <source>
        <strain evidence="2">Nara gc5</strain>
    </source>
</reference>
<evidence type="ECO:0000256" key="1">
    <source>
        <dbReference type="SAM" id="MobiDB-lite"/>
    </source>
</evidence>